<dbReference type="InterPro" id="IPR017441">
    <property type="entry name" value="Protein_kinase_ATP_BS"/>
</dbReference>
<keyword evidence="1 3" id="KW-0547">Nucleotide-binding</keyword>
<name>D2R651_PIRSD</name>
<keyword evidence="6" id="KW-0808">Transferase</keyword>
<evidence type="ECO:0000313" key="6">
    <source>
        <dbReference type="EMBL" id="ADB19136.1"/>
    </source>
</evidence>
<keyword evidence="2 3" id="KW-0067">ATP-binding</keyword>
<proteinExistence type="predicted"/>
<sequence length="978" mass="109325">MAGENQEVNKELAKSLQSARKRPRNFAAIAKGANPLDLIVSKKPIKPNEVQESKKKNGGNAAFQGVVKLDPTNDAGLVFQVLEIPSVTEMKLRKFITESTKLTLKARYEVVASIVEINDDIPDEVLEKMPLPEDNGAEIGASSKDDSEENRLKNERIQQLDEKNRPVEPTVDQQSTSQTLEPEVPNAPEFDLTPQLMEKLKALMPRIGEASGQYPQRKADLSNLVAKFQVDLRSRSFEMAKQSLRDLALLLNQLQPVKTEKKPSEVKVGLSSLNDLAGPIQKSLQDTKRGPKVKQLIADFKKAISDQNFDLAGQILSQLEGAVAPQITQTTEDWIKEMAPTLKSRSLGKKLGVGGFGAAYMLPSKEGKPLVGKFSRTMSNDHLLEKEYKIYEQLGDHPGLPKCMGVQEIEVEVDYPKRSKIKRKSLILEAVEGESQKAVLSKLKAKHLKGELSDTQYWGIIQYMERKMLQTLAHIENQGLVHSDIKPENVMIDAKSGGMKLIDLGGAIQVGETSKIVKTDYLPNDNIAVDGRFDVFSAGVVAEKSAPTVKKSSPEVKWGQEDQEQWKKIRKDDYEVQFKQFTKWLTGQSRDTRPTSIEALGHPFLSDSMMSDEEAQKLLQGIVEPPSIEVVEKPIIPELSIKAGYDREAWLSTMNDALDKGLLDERYRADVEELARLLLELDDPRANWQQFSRETDWEEMKVSLEFCRERLDEISSIVEKIYSGAPANGQVKTYLDANWNYSANVSLKLKEVQVVTLLDDVGDPAELEVDEIADKCEGIIELVKEQGSKLSGEFGELLRDREMSSDGTNFDRSLQLIMSLKMVDVMPLLARKQTLNNPGSYSSFELYDEESINRLVQECNTSTEADVSNAQTLATEWAQLDEGVEEYFSINSGVVDELEKLAVAVNEGNQEESAKLLQVVSLLIETIVNKLGEKYDYLESLSLLVGYRFYSVQAFYEAKVRLGDLLKSARLAVENIGD</sequence>
<dbReference type="PANTHER" id="PTHR44167:SF31">
    <property type="entry name" value="PROTEIN CBG02007"/>
    <property type="match status" value="1"/>
</dbReference>
<dbReference type="InterPro" id="IPR008271">
    <property type="entry name" value="Ser/Thr_kinase_AS"/>
</dbReference>
<evidence type="ECO:0000256" key="4">
    <source>
        <dbReference type="SAM" id="MobiDB-lite"/>
    </source>
</evidence>
<dbReference type="SUPFAM" id="SSF56112">
    <property type="entry name" value="Protein kinase-like (PK-like)"/>
    <property type="match status" value="1"/>
</dbReference>
<dbReference type="EMBL" id="CP001848">
    <property type="protein sequence ID" value="ADB19136.1"/>
    <property type="molecule type" value="Genomic_DNA"/>
</dbReference>
<gene>
    <name evidence="6" type="ordered locus">Psta_4494</name>
</gene>
<dbReference type="PANTHER" id="PTHR44167">
    <property type="entry name" value="OVARIAN-SPECIFIC SERINE/THREONINE-PROTEIN KINASE LOK-RELATED"/>
    <property type="match status" value="1"/>
</dbReference>
<keyword evidence="6" id="KW-0723">Serine/threonine-protein kinase</keyword>
<dbReference type="HOGENOM" id="CLU_304006_0_0_0"/>
<dbReference type="GO" id="GO:0005737">
    <property type="term" value="C:cytoplasm"/>
    <property type="evidence" value="ECO:0007669"/>
    <property type="project" value="TreeGrafter"/>
</dbReference>
<keyword evidence="6" id="KW-0418">Kinase</keyword>
<evidence type="ECO:0000256" key="3">
    <source>
        <dbReference type="PROSITE-ProRule" id="PRU10141"/>
    </source>
</evidence>
<feature type="region of interest" description="Disordered" evidence="4">
    <location>
        <begin position="1"/>
        <end position="20"/>
    </location>
</feature>
<dbReference type="InterPro" id="IPR000719">
    <property type="entry name" value="Prot_kinase_dom"/>
</dbReference>
<evidence type="ECO:0000313" key="7">
    <source>
        <dbReference type="Proteomes" id="UP000001887"/>
    </source>
</evidence>
<feature type="compositionally biased region" description="Basic and acidic residues" evidence="4">
    <location>
        <begin position="143"/>
        <end position="166"/>
    </location>
</feature>
<evidence type="ECO:0000256" key="2">
    <source>
        <dbReference type="ARBA" id="ARBA00022840"/>
    </source>
</evidence>
<keyword evidence="7" id="KW-1185">Reference proteome</keyword>
<dbReference type="eggNOG" id="COG0515">
    <property type="taxonomic scope" value="Bacteria"/>
</dbReference>
<dbReference type="InterPro" id="IPR011009">
    <property type="entry name" value="Kinase-like_dom_sf"/>
</dbReference>
<accession>D2R651</accession>
<evidence type="ECO:0000256" key="1">
    <source>
        <dbReference type="ARBA" id="ARBA00022741"/>
    </source>
</evidence>
<dbReference type="OrthoDB" id="9801841at2"/>
<dbReference type="GO" id="GO:0004674">
    <property type="term" value="F:protein serine/threonine kinase activity"/>
    <property type="evidence" value="ECO:0007669"/>
    <property type="project" value="UniProtKB-KW"/>
</dbReference>
<dbReference type="Proteomes" id="UP000001887">
    <property type="component" value="Chromosome"/>
</dbReference>
<evidence type="ECO:0000259" key="5">
    <source>
        <dbReference type="PROSITE" id="PS50011"/>
    </source>
</evidence>
<feature type="compositionally biased region" description="Polar residues" evidence="4">
    <location>
        <begin position="171"/>
        <end position="180"/>
    </location>
</feature>
<dbReference type="PROSITE" id="PS00107">
    <property type="entry name" value="PROTEIN_KINASE_ATP"/>
    <property type="match status" value="1"/>
</dbReference>
<feature type="region of interest" description="Disordered" evidence="4">
    <location>
        <begin position="125"/>
        <end position="188"/>
    </location>
</feature>
<organism evidence="6 7">
    <name type="scientific">Pirellula staleyi (strain ATCC 27377 / DSM 6068 / ICPB 4128)</name>
    <name type="common">Pirella staleyi</name>
    <dbReference type="NCBI Taxonomy" id="530564"/>
    <lineage>
        <taxon>Bacteria</taxon>
        <taxon>Pseudomonadati</taxon>
        <taxon>Planctomycetota</taxon>
        <taxon>Planctomycetia</taxon>
        <taxon>Pirellulales</taxon>
        <taxon>Pirellulaceae</taxon>
        <taxon>Pirellula</taxon>
    </lineage>
</organism>
<dbReference type="GO" id="GO:0005524">
    <property type="term" value="F:ATP binding"/>
    <property type="evidence" value="ECO:0007669"/>
    <property type="project" value="UniProtKB-UniRule"/>
</dbReference>
<feature type="binding site" evidence="3">
    <location>
        <position position="373"/>
    </location>
    <ligand>
        <name>ATP</name>
        <dbReference type="ChEBI" id="CHEBI:30616"/>
    </ligand>
</feature>
<dbReference type="PROSITE" id="PS00108">
    <property type="entry name" value="PROTEIN_KINASE_ST"/>
    <property type="match status" value="1"/>
</dbReference>
<dbReference type="STRING" id="530564.Psta_4494"/>
<dbReference type="Pfam" id="PF00069">
    <property type="entry name" value="Pkinase"/>
    <property type="match status" value="1"/>
</dbReference>
<reference evidence="6 7" key="1">
    <citation type="journal article" date="2009" name="Stand. Genomic Sci.">
        <title>Complete genome sequence of Pirellula staleyi type strain (ATCC 27377).</title>
        <authorList>
            <person name="Clum A."/>
            <person name="Tindall B.J."/>
            <person name="Sikorski J."/>
            <person name="Ivanova N."/>
            <person name="Mavrommatis K."/>
            <person name="Lucas S."/>
            <person name="Glavina del Rio T."/>
            <person name="Nolan M."/>
            <person name="Chen F."/>
            <person name="Tice H."/>
            <person name="Pitluck S."/>
            <person name="Cheng J.F."/>
            <person name="Chertkov O."/>
            <person name="Brettin T."/>
            <person name="Han C."/>
            <person name="Detter J.C."/>
            <person name="Kuske C."/>
            <person name="Bruce D."/>
            <person name="Goodwin L."/>
            <person name="Ovchinikova G."/>
            <person name="Pati A."/>
            <person name="Mikhailova N."/>
            <person name="Chen A."/>
            <person name="Palaniappan K."/>
            <person name="Land M."/>
            <person name="Hauser L."/>
            <person name="Chang Y.J."/>
            <person name="Jeffries C.D."/>
            <person name="Chain P."/>
            <person name="Rohde M."/>
            <person name="Goker M."/>
            <person name="Bristow J."/>
            <person name="Eisen J.A."/>
            <person name="Markowitz V."/>
            <person name="Hugenholtz P."/>
            <person name="Kyrpides N.C."/>
            <person name="Klenk H.P."/>
            <person name="Lapidus A."/>
        </authorList>
    </citation>
    <scope>NUCLEOTIDE SEQUENCE [LARGE SCALE GENOMIC DNA]</scope>
    <source>
        <strain evidence="7">ATCC 27377 / DSM 6068 / ICPB 4128</strain>
    </source>
</reference>
<dbReference type="Gene3D" id="1.10.510.10">
    <property type="entry name" value="Transferase(Phosphotransferase) domain 1"/>
    <property type="match status" value="1"/>
</dbReference>
<dbReference type="SMART" id="SM00220">
    <property type="entry name" value="S_TKc"/>
    <property type="match status" value="1"/>
</dbReference>
<dbReference type="Gene3D" id="3.30.200.20">
    <property type="entry name" value="Phosphorylase Kinase, domain 1"/>
    <property type="match status" value="1"/>
</dbReference>
<dbReference type="PROSITE" id="PS50011">
    <property type="entry name" value="PROTEIN_KINASE_DOM"/>
    <property type="match status" value="1"/>
</dbReference>
<feature type="domain" description="Protein kinase" evidence="5">
    <location>
        <begin position="345"/>
        <end position="605"/>
    </location>
</feature>
<dbReference type="AlphaFoldDB" id="D2R651"/>
<protein>
    <submittedName>
        <fullName evidence="6">Serine/threonine protein kinase</fullName>
    </submittedName>
</protein>
<dbReference type="KEGG" id="psl:Psta_4494"/>